<reference evidence="19" key="1">
    <citation type="submission" date="2023-02" db="EMBL/GenBank/DDBJ databases">
        <title>Genome of toxic invasive species Heracleum sosnowskyi carries increased number of genes despite the absence of recent whole-genome duplications.</title>
        <authorList>
            <person name="Schelkunov M."/>
            <person name="Shtratnikova V."/>
            <person name="Makarenko M."/>
            <person name="Klepikova A."/>
            <person name="Omelchenko D."/>
            <person name="Novikova G."/>
            <person name="Obukhova E."/>
            <person name="Bogdanov V."/>
            <person name="Penin A."/>
            <person name="Logacheva M."/>
        </authorList>
    </citation>
    <scope>NUCLEOTIDE SEQUENCE</scope>
    <source>
        <strain evidence="19">Hsosn_3</strain>
        <tissue evidence="19">Leaf</tissue>
    </source>
</reference>
<evidence type="ECO:0000256" key="13">
    <source>
        <dbReference type="ARBA" id="ARBA00022884"/>
    </source>
</evidence>
<evidence type="ECO:0000313" key="20">
    <source>
        <dbReference type="Proteomes" id="UP001237642"/>
    </source>
</evidence>
<name>A0AAD8IXW0_9APIA</name>
<dbReference type="AlphaFoldDB" id="A0AAD8IXW0"/>
<evidence type="ECO:0000256" key="5">
    <source>
        <dbReference type="ARBA" id="ARBA00008372"/>
    </source>
</evidence>
<evidence type="ECO:0000256" key="4">
    <source>
        <dbReference type="ARBA" id="ARBA00004496"/>
    </source>
</evidence>
<comment type="cofactor">
    <cofactor evidence="2">
        <name>a divalent metal cation</name>
        <dbReference type="ChEBI" id="CHEBI:60240"/>
    </cofactor>
</comment>
<dbReference type="PANTHER" id="PTHR10797">
    <property type="entry name" value="CCR4-NOT TRANSCRIPTION COMPLEX SUBUNIT"/>
    <property type="match status" value="1"/>
</dbReference>
<dbReference type="GO" id="GO:0005634">
    <property type="term" value="C:nucleus"/>
    <property type="evidence" value="ECO:0007669"/>
    <property type="project" value="UniProtKB-SubCell"/>
</dbReference>
<dbReference type="GO" id="GO:0030014">
    <property type="term" value="C:CCR4-NOT complex"/>
    <property type="evidence" value="ECO:0007669"/>
    <property type="project" value="InterPro"/>
</dbReference>
<comment type="similarity">
    <text evidence="5">Belongs to the CAF1 family.</text>
</comment>
<accession>A0AAD8IXW0</accession>
<evidence type="ECO:0000256" key="15">
    <source>
        <dbReference type="ARBA" id="ARBA00023163"/>
    </source>
</evidence>
<comment type="function">
    <text evidence="17">Ubiquitous transcription factor required for a diverse set of processes. It is a component of the CCR4 complex involved in the control of gene expression.</text>
</comment>
<evidence type="ECO:0000256" key="11">
    <source>
        <dbReference type="ARBA" id="ARBA00022801"/>
    </source>
</evidence>
<reference evidence="19" key="2">
    <citation type="submission" date="2023-05" db="EMBL/GenBank/DDBJ databases">
        <authorList>
            <person name="Schelkunov M.I."/>
        </authorList>
    </citation>
    <scope>NUCLEOTIDE SEQUENCE</scope>
    <source>
        <strain evidence="19">Hsosn_3</strain>
        <tissue evidence="19">Leaf</tissue>
    </source>
</reference>
<feature type="region of interest" description="Disordered" evidence="18">
    <location>
        <begin position="284"/>
        <end position="307"/>
    </location>
</feature>
<keyword evidence="14" id="KW-0805">Transcription regulation</keyword>
<dbReference type="EMBL" id="JAUIZM010000003">
    <property type="protein sequence ID" value="KAK1394117.1"/>
    <property type="molecule type" value="Genomic_DNA"/>
</dbReference>
<gene>
    <name evidence="19" type="ORF">POM88_013173</name>
</gene>
<keyword evidence="8" id="KW-0963">Cytoplasm</keyword>
<keyword evidence="11" id="KW-0378">Hydrolase</keyword>
<keyword evidence="16" id="KW-0539">Nucleus</keyword>
<comment type="caution">
    <text evidence="19">The sequence shown here is derived from an EMBL/GenBank/DDBJ whole genome shotgun (WGS) entry which is preliminary data.</text>
</comment>
<dbReference type="InterPro" id="IPR036397">
    <property type="entry name" value="RNaseH_sf"/>
</dbReference>
<dbReference type="GO" id="GO:0046872">
    <property type="term" value="F:metal ion binding"/>
    <property type="evidence" value="ECO:0007669"/>
    <property type="project" value="UniProtKB-KW"/>
</dbReference>
<organism evidence="19 20">
    <name type="scientific">Heracleum sosnowskyi</name>
    <dbReference type="NCBI Taxonomy" id="360622"/>
    <lineage>
        <taxon>Eukaryota</taxon>
        <taxon>Viridiplantae</taxon>
        <taxon>Streptophyta</taxon>
        <taxon>Embryophyta</taxon>
        <taxon>Tracheophyta</taxon>
        <taxon>Spermatophyta</taxon>
        <taxon>Magnoliopsida</taxon>
        <taxon>eudicotyledons</taxon>
        <taxon>Gunneridae</taxon>
        <taxon>Pentapetalae</taxon>
        <taxon>asterids</taxon>
        <taxon>campanulids</taxon>
        <taxon>Apiales</taxon>
        <taxon>Apiaceae</taxon>
        <taxon>Apioideae</taxon>
        <taxon>apioid superclade</taxon>
        <taxon>Tordylieae</taxon>
        <taxon>Tordyliinae</taxon>
        <taxon>Heracleum</taxon>
    </lineage>
</organism>
<evidence type="ECO:0000256" key="3">
    <source>
        <dbReference type="ARBA" id="ARBA00004123"/>
    </source>
</evidence>
<keyword evidence="10" id="KW-0479">Metal-binding</keyword>
<sequence length="307" mass="34934">MESSPVQKPVITVREVWEENLESELSSIQTLLKDYPYIAFDTEFPGRVYDQVNGHGKHVNRKPDKPNSDLPPEKAYSLMKANVDALKLIQLGLTLSDSDGNLPEGGCVWQFNFREFDVDKDLHNASSIKLLKRQGIDFLASKKHGVRSEEFARLFPRCFGERSLTWVTFYGAYDYGYLMKVLTQANLPGDLNKFMDLLSQYFGNLRYDVKTMMKPCRLYGGLNAIANHFKVERVAGKAHQAGSDSLLTMQVFMKMKSVHYQSENAKALNKLTCIPHGLNLKVNDEKDHRTTSSSKRVKITPSPFKKK</sequence>
<keyword evidence="20" id="KW-1185">Reference proteome</keyword>
<dbReference type="GO" id="GO:0004535">
    <property type="term" value="F:poly(A)-specific ribonuclease activity"/>
    <property type="evidence" value="ECO:0007669"/>
    <property type="project" value="UniProtKB-EC"/>
</dbReference>
<evidence type="ECO:0000256" key="7">
    <source>
        <dbReference type="ARBA" id="ARBA00012161"/>
    </source>
</evidence>
<comment type="subunit">
    <text evidence="6">Component of the CCR4-NOT complex, at least composed of CRR4 and CAF1 proteins.</text>
</comment>
<dbReference type="EC" id="3.1.13.4" evidence="7"/>
<dbReference type="GO" id="GO:0005737">
    <property type="term" value="C:cytoplasm"/>
    <property type="evidence" value="ECO:0007669"/>
    <property type="project" value="UniProtKB-SubCell"/>
</dbReference>
<dbReference type="InterPro" id="IPR006941">
    <property type="entry name" value="RNase_CAF1"/>
</dbReference>
<protein>
    <recommendedName>
        <fullName evidence="7">poly(A)-specific ribonuclease</fullName>
        <ecNumber evidence="7">3.1.13.4</ecNumber>
    </recommendedName>
</protein>
<keyword evidence="13" id="KW-0694">RNA-binding</keyword>
<evidence type="ECO:0000256" key="1">
    <source>
        <dbReference type="ARBA" id="ARBA00001663"/>
    </source>
</evidence>
<comment type="catalytic activity">
    <reaction evidence="1">
        <text>Exonucleolytic cleavage of poly(A) to 5'-AMP.</text>
        <dbReference type="EC" id="3.1.13.4"/>
    </reaction>
</comment>
<evidence type="ECO:0000313" key="19">
    <source>
        <dbReference type="EMBL" id="KAK1394117.1"/>
    </source>
</evidence>
<evidence type="ECO:0000256" key="9">
    <source>
        <dbReference type="ARBA" id="ARBA00022722"/>
    </source>
</evidence>
<dbReference type="Gene3D" id="3.30.420.10">
    <property type="entry name" value="Ribonuclease H-like superfamily/Ribonuclease H"/>
    <property type="match status" value="1"/>
</dbReference>
<dbReference type="SUPFAM" id="SSF53098">
    <property type="entry name" value="Ribonuclease H-like"/>
    <property type="match status" value="1"/>
</dbReference>
<dbReference type="InterPro" id="IPR012337">
    <property type="entry name" value="RNaseH-like_sf"/>
</dbReference>
<dbReference type="InterPro" id="IPR039637">
    <property type="entry name" value="CNOT7/CNOT8/Pop2"/>
</dbReference>
<evidence type="ECO:0000256" key="18">
    <source>
        <dbReference type="SAM" id="MobiDB-lite"/>
    </source>
</evidence>
<evidence type="ECO:0000256" key="14">
    <source>
        <dbReference type="ARBA" id="ARBA00023015"/>
    </source>
</evidence>
<dbReference type="Proteomes" id="UP001237642">
    <property type="component" value="Unassembled WGS sequence"/>
</dbReference>
<comment type="subcellular location">
    <subcellularLocation>
        <location evidence="4">Cytoplasm</location>
    </subcellularLocation>
    <subcellularLocation>
        <location evidence="3">Nucleus</location>
    </subcellularLocation>
</comment>
<evidence type="ECO:0000256" key="2">
    <source>
        <dbReference type="ARBA" id="ARBA00001968"/>
    </source>
</evidence>
<evidence type="ECO:0000256" key="6">
    <source>
        <dbReference type="ARBA" id="ARBA00011757"/>
    </source>
</evidence>
<evidence type="ECO:0000256" key="17">
    <source>
        <dbReference type="ARBA" id="ARBA00025148"/>
    </source>
</evidence>
<evidence type="ECO:0000256" key="8">
    <source>
        <dbReference type="ARBA" id="ARBA00022490"/>
    </source>
</evidence>
<evidence type="ECO:0000256" key="10">
    <source>
        <dbReference type="ARBA" id="ARBA00022723"/>
    </source>
</evidence>
<dbReference type="Pfam" id="PF04857">
    <property type="entry name" value="CAF1"/>
    <property type="match status" value="1"/>
</dbReference>
<keyword evidence="12" id="KW-0269">Exonuclease</keyword>
<dbReference type="GO" id="GO:0003723">
    <property type="term" value="F:RNA binding"/>
    <property type="evidence" value="ECO:0007669"/>
    <property type="project" value="UniProtKB-KW"/>
</dbReference>
<proteinExistence type="inferred from homology"/>
<evidence type="ECO:0000256" key="16">
    <source>
        <dbReference type="ARBA" id="ARBA00023242"/>
    </source>
</evidence>
<keyword evidence="15" id="KW-0804">Transcription</keyword>
<evidence type="ECO:0000256" key="12">
    <source>
        <dbReference type="ARBA" id="ARBA00022839"/>
    </source>
</evidence>
<keyword evidence="9" id="KW-0540">Nuclease</keyword>